<dbReference type="Gene3D" id="2.40.50.90">
    <property type="match status" value="1"/>
</dbReference>
<protein>
    <submittedName>
        <fullName evidence="1">Uncharacterized protein</fullName>
    </submittedName>
</protein>
<proteinExistence type="predicted"/>
<sequence>METKFKQIKIEISNLIKVVKDLEEITDNDSFAREYFENEISLLKNAIKSLEDKLNNSIIAYCENLNIQDGRYDLIKVIDGDTIRLVPPNTLLNNNYMKDMDVRLYGYDAPEKKDEFFVEYKTLLSKLFELIASNTVALILERQSPITEHANYTKYSFHRMMGNVFIDFNEKLFYVNSFLAMFPHTTYYNNKKFKEEKKIEYYIGGLKKKRLKYSNNYFFDQDCKTFIGKLSEVINEIEGFADLSEIGYPSCLLFFPKEILKIADESPNQAFDMILSSIKDNDCAFSNVKLNTQKEKCVDLLDKRLISPFDIVLIYAFEWKERRFGLGDENYLKLSHRS</sequence>
<dbReference type="SUPFAM" id="SSF50199">
    <property type="entry name" value="Staphylococcal nuclease"/>
    <property type="match status" value="1"/>
</dbReference>
<organism evidence="1">
    <name type="scientific">marine sediment metagenome</name>
    <dbReference type="NCBI Taxonomy" id="412755"/>
    <lineage>
        <taxon>unclassified sequences</taxon>
        <taxon>metagenomes</taxon>
        <taxon>ecological metagenomes</taxon>
    </lineage>
</organism>
<evidence type="ECO:0000313" key="1">
    <source>
        <dbReference type="EMBL" id="KKM02554.1"/>
    </source>
</evidence>
<dbReference type="InterPro" id="IPR035437">
    <property type="entry name" value="SNase_OB-fold_sf"/>
</dbReference>
<gene>
    <name evidence="1" type="ORF">LCGC14_1783260</name>
</gene>
<comment type="caution">
    <text evidence="1">The sequence shown here is derived from an EMBL/GenBank/DDBJ whole genome shotgun (WGS) entry which is preliminary data.</text>
</comment>
<dbReference type="EMBL" id="LAZR01016898">
    <property type="protein sequence ID" value="KKM02554.1"/>
    <property type="molecule type" value="Genomic_DNA"/>
</dbReference>
<dbReference type="AlphaFoldDB" id="A0A0F9GUV8"/>
<name>A0A0F9GUV8_9ZZZZ</name>
<accession>A0A0F9GUV8</accession>
<reference evidence="1" key="1">
    <citation type="journal article" date="2015" name="Nature">
        <title>Complex archaea that bridge the gap between prokaryotes and eukaryotes.</title>
        <authorList>
            <person name="Spang A."/>
            <person name="Saw J.H."/>
            <person name="Jorgensen S.L."/>
            <person name="Zaremba-Niedzwiedzka K."/>
            <person name="Martijn J."/>
            <person name="Lind A.E."/>
            <person name="van Eijk R."/>
            <person name="Schleper C."/>
            <person name="Guy L."/>
            <person name="Ettema T.J."/>
        </authorList>
    </citation>
    <scope>NUCLEOTIDE SEQUENCE</scope>
</reference>